<keyword evidence="3" id="KW-1134">Transmembrane beta strand</keyword>
<evidence type="ECO:0000256" key="7">
    <source>
        <dbReference type="ARBA" id="ARBA00023237"/>
    </source>
</evidence>
<evidence type="ECO:0000256" key="1">
    <source>
        <dbReference type="ARBA" id="ARBA00004571"/>
    </source>
</evidence>
<feature type="signal peptide" evidence="8">
    <location>
        <begin position="1"/>
        <end position="21"/>
    </location>
</feature>
<dbReference type="InterPro" id="IPR005017">
    <property type="entry name" value="OMPP1/FadL/TodX"/>
</dbReference>
<comment type="subcellular location">
    <subcellularLocation>
        <location evidence="1">Cell outer membrane</location>
        <topology evidence="1">Multi-pass membrane protein</topology>
    </subcellularLocation>
</comment>
<evidence type="ECO:0000256" key="4">
    <source>
        <dbReference type="ARBA" id="ARBA00022692"/>
    </source>
</evidence>
<dbReference type="EMBL" id="SLXM01000008">
    <property type="protein sequence ID" value="TCP23688.1"/>
    <property type="molecule type" value="Genomic_DNA"/>
</dbReference>
<dbReference type="PANTHER" id="PTHR35093:SF8">
    <property type="entry name" value="OUTER MEMBRANE PROTEIN NMB0088-RELATED"/>
    <property type="match status" value="1"/>
</dbReference>
<evidence type="ECO:0000256" key="8">
    <source>
        <dbReference type="SAM" id="SignalP"/>
    </source>
</evidence>
<keyword evidence="7" id="KW-0998">Cell outer membrane</keyword>
<dbReference type="Proteomes" id="UP000294564">
    <property type="component" value="Unassembled WGS sequence"/>
</dbReference>
<dbReference type="Pfam" id="PF03349">
    <property type="entry name" value="Toluene_X"/>
    <property type="match status" value="1"/>
</dbReference>
<organism evidence="9 10">
    <name type="scientific">Tenacibaculum skagerrakense</name>
    <dbReference type="NCBI Taxonomy" id="186571"/>
    <lineage>
        <taxon>Bacteria</taxon>
        <taxon>Pseudomonadati</taxon>
        <taxon>Bacteroidota</taxon>
        <taxon>Flavobacteriia</taxon>
        <taxon>Flavobacteriales</taxon>
        <taxon>Flavobacteriaceae</taxon>
        <taxon>Tenacibaculum</taxon>
    </lineage>
</organism>
<evidence type="ECO:0000256" key="2">
    <source>
        <dbReference type="ARBA" id="ARBA00008163"/>
    </source>
</evidence>
<evidence type="ECO:0000256" key="5">
    <source>
        <dbReference type="ARBA" id="ARBA00022729"/>
    </source>
</evidence>
<dbReference type="OrthoDB" id="9765571at2"/>
<sequence length="453" mass="51116">MKRFLLFVALATTILTSYSQALDYNDLGVLFSKDNTIGTARFNAMSGAFGALGSDISSTDINPAGAAVAVKSKFSITLANKNANLDVNYYGNTNSLQDEYFNISQAGGIFVFDIDHSNSNWNRFAISFNYKMKADFDNLYTGSGNSNFLFYDEHINDTSDPVNVFDRSLEQRFSNETRGLNSSFNIGLSAVHDNKLYVGASLKFHNIEFRERSFLSEMNDDINGNILEVEDFNERFIEGNGFSFNLGFIYKVNQFIRLGASYESPTWYQETIEERAGSLTMFEIPNLSIDGVEERFFEGPYSLRFTTPSRLTASGALIFGKQGLISLDYTYKDFQNFNYREVDQVLQDANQFFSTDFRAVQKLSIGTEWRFDRVSLRGGYSYEKDPNLVVGGNTNKDNIKAFSAGLGYNFGNTQIDLSYQHSENKQFYTLYNTGDIDIDNNISRIAATITFSL</sequence>
<keyword evidence="10" id="KW-1185">Reference proteome</keyword>
<dbReference type="GO" id="GO:0009279">
    <property type="term" value="C:cell outer membrane"/>
    <property type="evidence" value="ECO:0007669"/>
    <property type="project" value="UniProtKB-SubCell"/>
</dbReference>
<comment type="similarity">
    <text evidence="2">Belongs to the OmpP1/FadL family.</text>
</comment>
<dbReference type="GO" id="GO:0015483">
    <property type="term" value="F:long-chain fatty acid transporting porin activity"/>
    <property type="evidence" value="ECO:0007669"/>
    <property type="project" value="TreeGrafter"/>
</dbReference>
<dbReference type="RefSeq" id="WP_132795500.1">
    <property type="nucleotide sequence ID" value="NZ_SLXM01000008.1"/>
</dbReference>
<evidence type="ECO:0000256" key="6">
    <source>
        <dbReference type="ARBA" id="ARBA00023136"/>
    </source>
</evidence>
<proteinExistence type="inferred from homology"/>
<evidence type="ECO:0000313" key="10">
    <source>
        <dbReference type="Proteomes" id="UP000294564"/>
    </source>
</evidence>
<evidence type="ECO:0000256" key="3">
    <source>
        <dbReference type="ARBA" id="ARBA00022452"/>
    </source>
</evidence>
<keyword evidence="4" id="KW-0812">Transmembrane</keyword>
<dbReference type="PANTHER" id="PTHR35093">
    <property type="entry name" value="OUTER MEMBRANE PROTEIN NMB0088-RELATED"/>
    <property type="match status" value="1"/>
</dbReference>
<keyword evidence="6" id="KW-0472">Membrane</keyword>
<evidence type="ECO:0000313" key="9">
    <source>
        <dbReference type="EMBL" id="TCP23688.1"/>
    </source>
</evidence>
<dbReference type="Gene3D" id="2.40.160.60">
    <property type="entry name" value="Outer membrane protein transport protein (OMPP1/FadL/TodX)"/>
    <property type="match status" value="1"/>
</dbReference>
<feature type="chain" id="PRO_5020325056" evidence="8">
    <location>
        <begin position="22"/>
        <end position="453"/>
    </location>
</feature>
<protein>
    <submittedName>
        <fullName evidence="9">Long-subunit fatty acid transport protein</fullName>
    </submittedName>
</protein>
<gene>
    <name evidence="9" type="ORF">EV195_108159</name>
</gene>
<comment type="caution">
    <text evidence="9">The sequence shown here is derived from an EMBL/GenBank/DDBJ whole genome shotgun (WGS) entry which is preliminary data.</text>
</comment>
<keyword evidence="5 8" id="KW-0732">Signal</keyword>
<dbReference type="SUPFAM" id="SSF56935">
    <property type="entry name" value="Porins"/>
    <property type="match status" value="1"/>
</dbReference>
<reference evidence="9 10" key="1">
    <citation type="submission" date="2019-03" db="EMBL/GenBank/DDBJ databases">
        <title>Genomic Encyclopedia of Type Strains, Phase IV (KMG-IV): sequencing the most valuable type-strain genomes for metagenomic binning, comparative biology and taxonomic classification.</title>
        <authorList>
            <person name="Goeker M."/>
        </authorList>
    </citation>
    <scope>NUCLEOTIDE SEQUENCE [LARGE SCALE GENOMIC DNA]</scope>
    <source>
        <strain evidence="9 10">DSM 14836</strain>
    </source>
</reference>
<name>A0A4R2NQN2_9FLAO</name>
<dbReference type="AlphaFoldDB" id="A0A4R2NQN2"/>
<accession>A0A4R2NQN2</accession>